<dbReference type="AlphaFoldDB" id="D6TTY8"/>
<evidence type="ECO:0000259" key="4">
    <source>
        <dbReference type="PROSITE" id="PS50043"/>
    </source>
</evidence>
<dbReference type="InterPro" id="IPR000792">
    <property type="entry name" value="Tscrpt_reg_LuxR_C"/>
</dbReference>
<dbReference type="PANTHER" id="PTHR44688">
    <property type="entry name" value="DNA-BINDING TRANSCRIPTIONAL ACTIVATOR DEVR_DOSR"/>
    <property type="match status" value="1"/>
</dbReference>
<name>D6TTY8_KTERA</name>
<feature type="domain" description="HTH luxR-type" evidence="4">
    <location>
        <begin position="968"/>
        <end position="1033"/>
    </location>
</feature>
<dbReference type="SUPFAM" id="SSF52540">
    <property type="entry name" value="P-loop containing nucleoside triphosphate hydrolases"/>
    <property type="match status" value="1"/>
</dbReference>
<dbReference type="InterPro" id="IPR059106">
    <property type="entry name" value="WHD_MalT"/>
</dbReference>
<dbReference type="InParanoid" id="D6TTY8"/>
<evidence type="ECO:0000256" key="2">
    <source>
        <dbReference type="ARBA" id="ARBA00023125"/>
    </source>
</evidence>
<gene>
    <name evidence="5" type="ORF">Krac_4892</name>
</gene>
<accession>D6TTY8</accession>
<keyword evidence="3" id="KW-0804">Transcription</keyword>
<keyword evidence="1" id="KW-0805">Transcription regulation</keyword>
<comment type="caution">
    <text evidence="5">The sequence shown here is derived from an EMBL/GenBank/DDBJ whole genome shotgun (WGS) entry which is preliminary data.</text>
</comment>
<dbReference type="PANTHER" id="PTHR44688:SF16">
    <property type="entry name" value="DNA-BINDING TRANSCRIPTIONAL ACTIVATOR DEVR_DOSR"/>
    <property type="match status" value="1"/>
</dbReference>
<keyword evidence="6" id="KW-1185">Reference proteome</keyword>
<keyword evidence="2" id="KW-0238">DNA-binding</keyword>
<dbReference type="InterPro" id="IPR027417">
    <property type="entry name" value="P-loop_NTPase"/>
</dbReference>
<dbReference type="GO" id="GO:0006355">
    <property type="term" value="P:regulation of DNA-templated transcription"/>
    <property type="evidence" value="ECO:0007669"/>
    <property type="project" value="InterPro"/>
</dbReference>
<dbReference type="Proteomes" id="UP000004508">
    <property type="component" value="Unassembled WGS sequence"/>
</dbReference>
<dbReference type="GO" id="GO:0003677">
    <property type="term" value="F:DNA binding"/>
    <property type="evidence" value="ECO:0007669"/>
    <property type="project" value="UniProtKB-KW"/>
</dbReference>
<dbReference type="InterPro" id="IPR011990">
    <property type="entry name" value="TPR-like_helical_dom_sf"/>
</dbReference>
<organism evidence="5 6">
    <name type="scientific">Ktedonobacter racemifer DSM 44963</name>
    <dbReference type="NCBI Taxonomy" id="485913"/>
    <lineage>
        <taxon>Bacteria</taxon>
        <taxon>Bacillati</taxon>
        <taxon>Chloroflexota</taxon>
        <taxon>Ktedonobacteria</taxon>
        <taxon>Ktedonobacterales</taxon>
        <taxon>Ktedonobacteraceae</taxon>
        <taxon>Ktedonobacter</taxon>
    </lineage>
</organism>
<dbReference type="EMBL" id="ADVG01000003">
    <property type="protein sequence ID" value="EFH83889.1"/>
    <property type="molecule type" value="Genomic_DNA"/>
</dbReference>
<proteinExistence type="predicted"/>
<dbReference type="SUPFAM" id="SSF48452">
    <property type="entry name" value="TPR-like"/>
    <property type="match status" value="1"/>
</dbReference>
<dbReference type="Pfam" id="PF17874">
    <property type="entry name" value="TPR_MalT"/>
    <property type="match status" value="1"/>
</dbReference>
<evidence type="ECO:0000313" key="6">
    <source>
        <dbReference type="Proteomes" id="UP000004508"/>
    </source>
</evidence>
<dbReference type="SMART" id="SM00421">
    <property type="entry name" value="HTH_LUXR"/>
    <property type="match status" value="1"/>
</dbReference>
<dbReference type="CDD" id="cd06170">
    <property type="entry name" value="LuxR_C_like"/>
    <property type="match status" value="1"/>
</dbReference>
<dbReference type="SUPFAM" id="SSF46894">
    <property type="entry name" value="C-terminal effector domain of the bipartite response regulators"/>
    <property type="match status" value="1"/>
</dbReference>
<dbReference type="PROSITE" id="PS50043">
    <property type="entry name" value="HTH_LUXR_2"/>
    <property type="match status" value="1"/>
</dbReference>
<dbReference type="InterPro" id="IPR036388">
    <property type="entry name" value="WH-like_DNA-bd_sf"/>
</dbReference>
<dbReference type="Pfam" id="PF25873">
    <property type="entry name" value="WHD_MalT"/>
    <property type="match status" value="1"/>
</dbReference>
<dbReference type="eggNOG" id="COG2909">
    <property type="taxonomic scope" value="Bacteria"/>
</dbReference>
<dbReference type="Pfam" id="PF00196">
    <property type="entry name" value="GerE"/>
    <property type="match status" value="1"/>
</dbReference>
<evidence type="ECO:0000256" key="3">
    <source>
        <dbReference type="ARBA" id="ARBA00023163"/>
    </source>
</evidence>
<evidence type="ECO:0000256" key="1">
    <source>
        <dbReference type="ARBA" id="ARBA00023015"/>
    </source>
</evidence>
<dbReference type="InterPro" id="IPR041617">
    <property type="entry name" value="TPR_MalT"/>
</dbReference>
<dbReference type="InterPro" id="IPR016032">
    <property type="entry name" value="Sig_transdc_resp-reg_C-effctor"/>
</dbReference>
<reference evidence="5 6" key="1">
    <citation type="journal article" date="2011" name="Stand. Genomic Sci.">
        <title>Non-contiguous finished genome sequence and contextual data of the filamentous soil bacterium Ktedonobacter racemifer type strain (SOSP1-21).</title>
        <authorList>
            <person name="Chang Y.J."/>
            <person name="Land M."/>
            <person name="Hauser L."/>
            <person name="Chertkov O."/>
            <person name="Del Rio T.G."/>
            <person name="Nolan M."/>
            <person name="Copeland A."/>
            <person name="Tice H."/>
            <person name="Cheng J.F."/>
            <person name="Lucas S."/>
            <person name="Han C."/>
            <person name="Goodwin L."/>
            <person name="Pitluck S."/>
            <person name="Ivanova N."/>
            <person name="Ovchinikova G."/>
            <person name="Pati A."/>
            <person name="Chen A."/>
            <person name="Palaniappan K."/>
            <person name="Mavromatis K."/>
            <person name="Liolios K."/>
            <person name="Brettin T."/>
            <person name="Fiebig A."/>
            <person name="Rohde M."/>
            <person name="Abt B."/>
            <person name="Goker M."/>
            <person name="Detter J.C."/>
            <person name="Woyke T."/>
            <person name="Bristow J."/>
            <person name="Eisen J.A."/>
            <person name="Markowitz V."/>
            <person name="Hugenholtz P."/>
            <person name="Kyrpides N.C."/>
            <person name="Klenk H.P."/>
            <person name="Lapidus A."/>
        </authorList>
    </citation>
    <scope>NUCLEOTIDE SEQUENCE [LARGE SCALE GENOMIC DNA]</scope>
    <source>
        <strain evidence="6">DSM 44963</strain>
    </source>
</reference>
<sequence>MLRWSAQSKTYILLTPDQPPLKLETGKEEPWLTWLASHSSFSFQGQCGHLNVLKEVRKRGAGYWYAYHTTQGRNRKRYLGSTDKISLARLEETAKALSQEAERQAQESASSPHSFSALLSTRLSPPRLPSFLVERSRLLAELEAVYTYPLTLVSASAGSGKTTLLSAWASRQKNPVAWLSLDASDTNPVRFWASCIAALRCYDPTPGGEALALLYAREALPLSTILVSLLNDIALLHQEIILILDDFHLIEDQAIYEGLSFLLDYLPARAHLVLSTRTDPRLPLSRLRVKGQLIEIRSSDLCFSHEEAARFLRDGMALPLSADDIAILLERTEGWIAGLHLAALSLRKQQDLSAFVKDFGGSHRYLLDYVQQDIITHFPQRVQDFLLQTSVVTSMNAALVQAVTSLPTLQASQQLLEELERANLLVIPLDSRREWYRYHDLFREALQARLHASQPELVSLLHIRAARWYEAQGELREAITHAQAAQDFSFAASLMERAAPALWLHGEVETVYTWMLSLPDPVLRVYLRLALNAAFHLVNSITIATQLVHSNMQAQVERIHRRMEAILRRKSELVLSDAEVALIGRRLRVLRALATVMTIIKDGNQEGLRLLTLEMEALPPDEEAHWNVIPLYFIFWWEALLLGKGASLIERLLTAKQQMMEAGDSLVTIRVRCWLAFAYTQAAQLQLAQQECLEILALVEQNGARTILVGYVYHFLFQVAYARNRLEEAADWLSCLRQIAQEWQLIDLLVREKILSVRLALAREDFSTAQEFLEQLTALVEQEGLATHRASLIALRVQWWVAEGKLAQASQWAAQTTLSSEAWNPLRKEEALTLIHVSIAQRHYAQAVETLDSFSHYLDRPGDPPSALSFLALSVVALFHAGQSTRAQNVATRLLTLTEPEGMLRVYLDAGPLMKQALTMLLEVPHHDESCTVASFRPYVLRILAASEQEGHESAHAQAAHLSNHRHPQALLSPLSRQEQQVLRLLMVGQTYAEMAQTLVVSLNTIKSQVSSIYRKLGVSRRTEAMAVTTRLNLL</sequence>
<dbReference type="PRINTS" id="PR00038">
    <property type="entry name" value="HTHLUXR"/>
</dbReference>
<dbReference type="Gene3D" id="3.40.50.300">
    <property type="entry name" value="P-loop containing nucleotide triphosphate hydrolases"/>
    <property type="match status" value="1"/>
</dbReference>
<protein>
    <submittedName>
        <fullName evidence="5">ATP-dependent transcriptional regulator, MalT-like, LuxR family</fullName>
    </submittedName>
</protein>
<evidence type="ECO:0000313" key="5">
    <source>
        <dbReference type="EMBL" id="EFH83889.1"/>
    </source>
</evidence>
<dbReference type="Gene3D" id="1.25.40.10">
    <property type="entry name" value="Tetratricopeptide repeat domain"/>
    <property type="match status" value="1"/>
</dbReference>
<dbReference type="Gene3D" id="1.10.10.10">
    <property type="entry name" value="Winged helix-like DNA-binding domain superfamily/Winged helix DNA-binding domain"/>
    <property type="match status" value="1"/>
</dbReference>